<accession>A0AAW1VZK2</accession>
<reference evidence="2 3" key="1">
    <citation type="journal article" date="2023" name="G3 (Bethesda)">
        <title>A chromosome-length genome assembly and annotation of blackberry (Rubus argutus, cv. 'Hillquist').</title>
        <authorList>
            <person name="Bruna T."/>
            <person name="Aryal R."/>
            <person name="Dudchenko O."/>
            <person name="Sargent D.J."/>
            <person name="Mead D."/>
            <person name="Buti M."/>
            <person name="Cavallini A."/>
            <person name="Hytonen T."/>
            <person name="Andres J."/>
            <person name="Pham M."/>
            <person name="Weisz D."/>
            <person name="Mascagni F."/>
            <person name="Usai G."/>
            <person name="Natali L."/>
            <person name="Bassil N."/>
            <person name="Fernandez G.E."/>
            <person name="Lomsadze A."/>
            <person name="Armour M."/>
            <person name="Olukolu B."/>
            <person name="Poorten T."/>
            <person name="Britton C."/>
            <person name="Davik J."/>
            <person name="Ashrafi H."/>
            <person name="Aiden E.L."/>
            <person name="Borodovsky M."/>
            <person name="Worthington M."/>
        </authorList>
    </citation>
    <scope>NUCLEOTIDE SEQUENCE [LARGE SCALE GENOMIC DNA]</scope>
    <source>
        <strain evidence="2">PI 553951</strain>
    </source>
</reference>
<evidence type="ECO:0000256" key="1">
    <source>
        <dbReference type="SAM" id="MobiDB-lite"/>
    </source>
</evidence>
<feature type="compositionally biased region" description="Low complexity" evidence="1">
    <location>
        <begin position="138"/>
        <end position="150"/>
    </location>
</feature>
<feature type="compositionally biased region" description="Basic and acidic residues" evidence="1">
    <location>
        <begin position="99"/>
        <end position="126"/>
    </location>
</feature>
<gene>
    <name evidence="2" type="ORF">M0R45_036074</name>
</gene>
<protein>
    <submittedName>
        <fullName evidence="2">Uncharacterized protein</fullName>
    </submittedName>
</protein>
<feature type="region of interest" description="Disordered" evidence="1">
    <location>
        <begin position="86"/>
        <end position="150"/>
    </location>
</feature>
<proteinExistence type="predicted"/>
<sequence>MALLCTHRAFALSNPCLKSTTSVNPSSLPHYHRDTSLPPWPQNLKFPTSTVPFLRRCRTTRHYQPSLIHPSLPHFLKLITKSTHCQGVLPPSSSPLQPEQKKKDKERESGKQQEGDTGEQRDEVYGRRKPSHEPPLPVVHLLMPPRLSLP</sequence>
<comment type="caution">
    <text evidence="2">The sequence shown here is derived from an EMBL/GenBank/DDBJ whole genome shotgun (WGS) entry which is preliminary data.</text>
</comment>
<name>A0AAW1VZK2_RUBAR</name>
<dbReference type="EMBL" id="JBEDUW010000007">
    <property type="protein sequence ID" value="KAK9912202.1"/>
    <property type="molecule type" value="Genomic_DNA"/>
</dbReference>
<keyword evidence="3" id="KW-1185">Reference proteome</keyword>
<dbReference type="AlphaFoldDB" id="A0AAW1VZK2"/>
<organism evidence="2 3">
    <name type="scientific">Rubus argutus</name>
    <name type="common">Southern blackberry</name>
    <dbReference type="NCBI Taxonomy" id="59490"/>
    <lineage>
        <taxon>Eukaryota</taxon>
        <taxon>Viridiplantae</taxon>
        <taxon>Streptophyta</taxon>
        <taxon>Embryophyta</taxon>
        <taxon>Tracheophyta</taxon>
        <taxon>Spermatophyta</taxon>
        <taxon>Magnoliopsida</taxon>
        <taxon>eudicotyledons</taxon>
        <taxon>Gunneridae</taxon>
        <taxon>Pentapetalae</taxon>
        <taxon>rosids</taxon>
        <taxon>fabids</taxon>
        <taxon>Rosales</taxon>
        <taxon>Rosaceae</taxon>
        <taxon>Rosoideae</taxon>
        <taxon>Rosoideae incertae sedis</taxon>
        <taxon>Rubus</taxon>
    </lineage>
</organism>
<evidence type="ECO:0000313" key="2">
    <source>
        <dbReference type="EMBL" id="KAK9912202.1"/>
    </source>
</evidence>
<dbReference type="Proteomes" id="UP001457282">
    <property type="component" value="Unassembled WGS sequence"/>
</dbReference>
<evidence type="ECO:0000313" key="3">
    <source>
        <dbReference type="Proteomes" id="UP001457282"/>
    </source>
</evidence>